<comment type="caution">
    <text evidence="1">The sequence shown here is derived from an EMBL/GenBank/DDBJ whole genome shotgun (WGS) entry which is preliminary data.</text>
</comment>
<dbReference type="EMBL" id="JAWDJW010006588">
    <property type="protein sequence ID" value="KAK3064189.1"/>
    <property type="molecule type" value="Genomic_DNA"/>
</dbReference>
<gene>
    <name evidence="1" type="ORF">LTS18_009415</name>
</gene>
<dbReference type="Proteomes" id="UP001186974">
    <property type="component" value="Unassembled WGS sequence"/>
</dbReference>
<sequence>MPHPADWMSDPPPQNLTSWQQFTRNVDWANTALGPMKDWDSTLRTMARLVLLDPDPATLVWGDSQTFLYNEAYAPCVGECHPKLQGGTPYKVLGAQTWAPLDKLTREAQATGKTLQYHGRLVPLYRYGFWEETWFDFKYIPIYGEGTECLGIYAVVADKTRENVLERRTKTLQTLAGNLASVASKQDLWPAILTGLEGNAYDAPVALVYSVNDSEYPMTPASESPPLIGALESRSSSCRLEGAIGVEAGHPFAPTCLELGVDSVDLAAQVIVALQNSNPSLLKTADGSLPAALLTDIDWRGHADPSTSAVICPLRSASGKAYAFVLIALNPQRPYDEAYQNFIRSIAETISAPQVQFMLSTEELRQSEHDKEQLSQQLLTRTEQFKKSERRFTQFADRAAIGLSILDTAGRIIFANETWCTMSSQPRESVGATFWEESFIEEDRTRLNQILRQTMQGKHSVHFQARLGSLDPATSDGAGGQDQEGVRIALCTAYPELDQDGSIKAIVSCATDVTELKRIHNQLEQRSRELEREKEKYRRFADAAPVGLGIYTSSLDLDYVNGTFCTITGVTKDDLNTLVWEELVYPEDFQGVKDMFAGLFTTTAVSTFQIRVKRKGRFPAQGQEILSVDYLWVLASCFAEFADDGSVDRIITWITDISIQKAAEEVINKRMDEALQVKKQLESFIDMTSHEMRNPLSAIVQCTDAISDSLDELRNWLPPLPEDQANLVIAAADAARTIALCATHQKSIVDDILTLSKLNSNLVSICPTETDATATVQQALDMFASEFQGHDIKCHYVIEDSIAQLKAQWLWIDSSRLLQIIINLITNAIKFTKKEPIRSIVVTLSVADENPDGHILEKDDGFIYFPSGPADSDTAPSPQIAESPPGETLYPCFGVQDTGCGMSKEEMGRLFERFTQASVRTYSKYGGSGLGLYISRRLVELQGGAIGVSSEPGKGSNFAFYISARRAEPRGGSGESSHRSNSSTSSVKRRRTPSASTPEPKLFEQSLELLPKPPPEKKQHLSILLVEDNMINQNVMKKVGMLTICKIPDERQKHPILTSVTQQLVKLGHNVQTANNGLEALRYLQTTRYWTANPNADQAPDLDVTLMDVEMPEMDGLSATRKIREYQRDRAMIGSFPIIAITANARGEQVQQAKEAGLDDVVTKPFKIPELMAKIDAFMGRLGDGQDT</sequence>
<reference evidence="1" key="1">
    <citation type="submission" date="2024-09" db="EMBL/GenBank/DDBJ databases">
        <title>Black Yeasts Isolated from many extreme environments.</title>
        <authorList>
            <person name="Coleine C."/>
            <person name="Stajich J.E."/>
            <person name="Selbmann L."/>
        </authorList>
    </citation>
    <scope>NUCLEOTIDE SEQUENCE</scope>
    <source>
        <strain evidence="1">CCFEE 5737</strain>
    </source>
</reference>
<keyword evidence="2" id="KW-1185">Reference proteome</keyword>
<organism evidence="1 2">
    <name type="scientific">Coniosporium uncinatum</name>
    <dbReference type="NCBI Taxonomy" id="93489"/>
    <lineage>
        <taxon>Eukaryota</taxon>
        <taxon>Fungi</taxon>
        <taxon>Dikarya</taxon>
        <taxon>Ascomycota</taxon>
        <taxon>Pezizomycotina</taxon>
        <taxon>Dothideomycetes</taxon>
        <taxon>Dothideomycetes incertae sedis</taxon>
        <taxon>Coniosporium</taxon>
    </lineage>
</organism>
<protein>
    <submittedName>
        <fullName evidence="1">Uncharacterized protein</fullName>
    </submittedName>
</protein>
<proteinExistence type="predicted"/>
<accession>A0ACC3DA02</accession>
<evidence type="ECO:0000313" key="2">
    <source>
        <dbReference type="Proteomes" id="UP001186974"/>
    </source>
</evidence>
<name>A0ACC3DA02_9PEZI</name>
<evidence type="ECO:0000313" key="1">
    <source>
        <dbReference type="EMBL" id="KAK3064189.1"/>
    </source>
</evidence>